<evidence type="ECO:0000313" key="3">
    <source>
        <dbReference type="WBParaSite" id="EVEC_0000293901-mRNA-1"/>
    </source>
</evidence>
<reference evidence="3" key="1">
    <citation type="submission" date="2017-02" db="UniProtKB">
        <authorList>
            <consortium name="WormBaseParasite"/>
        </authorList>
    </citation>
    <scope>IDENTIFICATION</scope>
</reference>
<dbReference type="WBParaSite" id="EVEC_0000293901-mRNA-1">
    <property type="protein sequence ID" value="EVEC_0000293901-mRNA-1"/>
    <property type="gene ID" value="EVEC_0000293901"/>
</dbReference>
<accession>A0A0N4UZ98</accession>
<organism evidence="3">
    <name type="scientific">Enterobius vermicularis</name>
    <name type="common">Human pinworm</name>
    <dbReference type="NCBI Taxonomy" id="51028"/>
    <lineage>
        <taxon>Eukaryota</taxon>
        <taxon>Metazoa</taxon>
        <taxon>Ecdysozoa</taxon>
        <taxon>Nematoda</taxon>
        <taxon>Chromadorea</taxon>
        <taxon>Rhabditida</taxon>
        <taxon>Spirurina</taxon>
        <taxon>Oxyuridomorpha</taxon>
        <taxon>Oxyuroidea</taxon>
        <taxon>Oxyuridae</taxon>
        <taxon>Enterobius</taxon>
    </lineage>
</organism>
<evidence type="ECO:0000313" key="2">
    <source>
        <dbReference type="Proteomes" id="UP000274131"/>
    </source>
</evidence>
<dbReference type="Proteomes" id="UP000274131">
    <property type="component" value="Unassembled WGS sequence"/>
</dbReference>
<protein>
    <submittedName>
        <fullName evidence="3">Nanos-type domain-containing protein</fullName>
    </submittedName>
</protein>
<sequence>MWDTNLVFDKKIQSGHFDGTKRGPEVNCQALSDAFLNNGEEMVRKLVDDRLDHCEPHSAPPNLPNDRGVNDSNVHEQLPKLCEFDGNEGRLKGTCRDTLGKTPKPVLCCNYCRALGHCWVDHTKANCPALASLGPCRICKASGSQNHTKTVLSSFYMADYLGVDLFLLLVGGSCGAWLVRLLLNWDVWYGSSLSQLQNSSCDYGEFGMRKCYCNPYFIVEKFLRIILAYEQ</sequence>
<proteinExistence type="predicted"/>
<gene>
    <name evidence="1" type="ORF">EVEC_LOCUS2647</name>
</gene>
<keyword evidence="2" id="KW-1185">Reference proteome</keyword>
<dbReference type="OrthoDB" id="5875747at2759"/>
<dbReference type="AlphaFoldDB" id="A0A0N4UZ98"/>
<name>A0A0N4UZ98_ENTVE</name>
<reference evidence="1 2" key="2">
    <citation type="submission" date="2018-10" db="EMBL/GenBank/DDBJ databases">
        <authorList>
            <consortium name="Pathogen Informatics"/>
        </authorList>
    </citation>
    <scope>NUCLEOTIDE SEQUENCE [LARGE SCALE GENOMIC DNA]</scope>
</reference>
<evidence type="ECO:0000313" key="1">
    <source>
        <dbReference type="EMBL" id="VDD87504.1"/>
    </source>
</evidence>
<dbReference type="EMBL" id="UXUI01007422">
    <property type="protein sequence ID" value="VDD87504.1"/>
    <property type="molecule type" value="Genomic_DNA"/>
</dbReference>